<feature type="chain" id="PRO_5047242822" evidence="2">
    <location>
        <begin position="28"/>
        <end position="147"/>
    </location>
</feature>
<proteinExistence type="predicted"/>
<dbReference type="Proteomes" id="UP000656881">
    <property type="component" value="Unassembled WGS sequence"/>
</dbReference>
<comment type="caution">
    <text evidence="3">The sequence shown here is derived from an EMBL/GenBank/DDBJ whole genome shotgun (WGS) entry which is preliminary data.</text>
</comment>
<organism evidence="3 4">
    <name type="scientific">Streptomyces lasiicapitis</name>
    <dbReference type="NCBI Taxonomy" id="1923961"/>
    <lineage>
        <taxon>Bacteria</taxon>
        <taxon>Bacillati</taxon>
        <taxon>Actinomycetota</taxon>
        <taxon>Actinomycetes</taxon>
        <taxon>Kitasatosporales</taxon>
        <taxon>Streptomycetaceae</taxon>
        <taxon>Streptomyces</taxon>
    </lineage>
</organism>
<evidence type="ECO:0000256" key="2">
    <source>
        <dbReference type="SAM" id="SignalP"/>
    </source>
</evidence>
<dbReference type="RefSeq" id="WP_189173803.1">
    <property type="nucleotide sequence ID" value="NZ_BMNG01000004.1"/>
</dbReference>
<dbReference type="EMBL" id="BMNG01000004">
    <property type="protein sequence ID" value="GGO42089.1"/>
    <property type="molecule type" value="Genomic_DNA"/>
</dbReference>
<keyword evidence="4" id="KW-1185">Reference proteome</keyword>
<evidence type="ECO:0000313" key="4">
    <source>
        <dbReference type="Proteomes" id="UP000656881"/>
    </source>
</evidence>
<accession>A0ABQ2LQK5</accession>
<evidence type="ECO:0000313" key="3">
    <source>
        <dbReference type="EMBL" id="GGO42089.1"/>
    </source>
</evidence>
<name>A0ABQ2LQK5_9ACTN</name>
<evidence type="ECO:0000256" key="1">
    <source>
        <dbReference type="SAM" id="MobiDB-lite"/>
    </source>
</evidence>
<sequence>MRTKCTAVALSLLVGLGGIALAPSAGAAQTPPSAPPPVERLVKAPGFKVTGKWAIYQSNQIHATVDVTQDTQGNLSGTAKKTTGTMVDGIIEQGFVDGNYIYFVINWEDRTKGRYIGSLGADRTLSGDSTDLSTPGSEAKWSTRQTF</sequence>
<feature type="signal peptide" evidence="2">
    <location>
        <begin position="1"/>
        <end position="27"/>
    </location>
</feature>
<feature type="region of interest" description="Disordered" evidence="1">
    <location>
        <begin position="126"/>
        <end position="147"/>
    </location>
</feature>
<reference evidence="4" key="1">
    <citation type="journal article" date="2019" name="Int. J. Syst. Evol. Microbiol.">
        <title>The Global Catalogue of Microorganisms (GCM) 10K type strain sequencing project: providing services to taxonomists for standard genome sequencing and annotation.</title>
        <authorList>
            <consortium name="The Broad Institute Genomics Platform"/>
            <consortium name="The Broad Institute Genome Sequencing Center for Infectious Disease"/>
            <person name="Wu L."/>
            <person name="Ma J."/>
        </authorList>
    </citation>
    <scope>NUCLEOTIDE SEQUENCE [LARGE SCALE GENOMIC DNA]</scope>
    <source>
        <strain evidence="4">CGMCC 4.7349</strain>
    </source>
</reference>
<gene>
    <name evidence="3" type="ORF">GCM10012286_22820</name>
</gene>
<keyword evidence="2" id="KW-0732">Signal</keyword>
<protein>
    <submittedName>
        <fullName evidence="3">Uncharacterized protein</fullName>
    </submittedName>
</protein>